<feature type="region of interest" description="Disordered" evidence="1">
    <location>
        <begin position="1"/>
        <end position="33"/>
    </location>
</feature>
<comment type="caution">
    <text evidence="2">The sequence shown here is derived from an EMBL/GenBank/DDBJ whole genome shotgun (WGS) entry which is preliminary data.</text>
</comment>
<gene>
    <name evidence="2" type="ORF">EW146_g6527</name>
</gene>
<protein>
    <submittedName>
        <fullName evidence="2">Uncharacterized protein</fullName>
    </submittedName>
</protein>
<feature type="compositionally biased region" description="Polar residues" evidence="1">
    <location>
        <begin position="1"/>
        <end position="11"/>
    </location>
</feature>
<evidence type="ECO:0000313" key="3">
    <source>
        <dbReference type="Proteomes" id="UP000310158"/>
    </source>
</evidence>
<dbReference type="AlphaFoldDB" id="A0A4S4LNX4"/>
<name>A0A4S4LNX4_9AGAM</name>
<dbReference type="Proteomes" id="UP000310158">
    <property type="component" value="Unassembled WGS sequence"/>
</dbReference>
<dbReference type="OrthoDB" id="2355984at2759"/>
<reference evidence="2 3" key="1">
    <citation type="submission" date="2019-02" db="EMBL/GenBank/DDBJ databases">
        <title>Genome sequencing of the rare red list fungi Bondarzewia mesenterica.</title>
        <authorList>
            <person name="Buettner E."/>
            <person name="Kellner H."/>
        </authorList>
    </citation>
    <scope>NUCLEOTIDE SEQUENCE [LARGE SCALE GENOMIC DNA]</scope>
    <source>
        <strain evidence="2 3">DSM 108281</strain>
    </source>
</reference>
<organism evidence="2 3">
    <name type="scientific">Bondarzewia mesenterica</name>
    <dbReference type="NCBI Taxonomy" id="1095465"/>
    <lineage>
        <taxon>Eukaryota</taxon>
        <taxon>Fungi</taxon>
        <taxon>Dikarya</taxon>
        <taxon>Basidiomycota</taxon>
        <taxon>Agaricomycotina</taxon>
        <taxon>Agaricomycetes</taxon>
        <taxon>Russulales</taxon>
        <taxon>Bondarzewiaceae</taxon>
        <taxon>Bondarzewia</taxon>
    </lineage>
</organism>
<sequence length="325" mass="36541">MPTPSQRPSHISRSRDNTPELIRTGEPNTERTLHSELSKRCVEVIQEFRSGRVMKPRAILELRDAISKEELSRESVEQSFGIYLDMLDNFEQQQSAALAIGSGDRGGTSTGAKEGSAQQNSQQEHAPVQNKRGHADIQLDSDEDEDAYGTGESCSRRHVDPELCPWLIEVQMMEKPLSESLERTRTMLANFSIDSKLVRSSIVNIASCPPFPETEWMHIVSEKAVDLDQVLTAFTSTSNSAIHKEKVDGIEFTLLSAAPAKTAYQFIFPHRLAELNRYAGHINWQFAAVHSFYHDKIILYDKAIRTHVASCRHLALDDFAAFNDL</sequence>
<evidence type="ECO:0000313" key="2">
    <source>
        <dbReference type="EMBL" id="THH13725.1"/>
    </source>
</evidence>
<feature type="region of interest" description="Disordered" evidence="1">
    <location>
        <begin position="100"/>
        <end position="133"/>
    </location>
</feature>
<dbReference type="EMBL" id="SGPL01000329">
    <property type="protein sequence ID" value="THH13725.1"/>
    <property type="molecule type" value="Genomic_DNA"/>
</dbReference>
<proteinExistence type="predicted"/>
<evidence type="ECO:0000256" key="1">
    <source>
        <dbReference type="SAM" id="MobiDB-lite"/>
    </source>
</evidence>
<accession>A0A4S4LNX4</accession>
<keyword evidence="3" id="KW-1185">Reference proteome</keyword>